<proteinExistence type="predicted"/>
<keyword evidence="2" id="KW-1185">Reference proteome</keyword>
<dbReference type="EMBL" id="CP111019">
    <property type="protein sequence ID" value="WAR13171.1"/>
    <property type="molecule type" value="Genomic_DNA"/>
</dbReference>
<protein>
    <submittedName>
        <fullName evidence="1">Uncharacterized protein</fullName>
    </submittedName>
</protein>
<organism evidence="1 2">
    <name type="scientific">Mya arenaria</name>
    <name type="common">Soft-shell clam</name>
    <dbReference type="NCBI Taxonomy" id="6604"/>
    <lineage>
        <taxon>Eukaryota</taxon>
        <taxon>Metazoa</taxon>
        <taxon>Spiralia</taxon>
        <taxon>Lophotrochozoa</taxon>
        <taxon>Mollusca</taxon>
        <taxon>Bivalvia</taxon>
        <taxon>Autobranchia</taxon>
        <taxon>Heteroconchia</taxon>
        <taxon>Euheterodonta</taxon>
        <taxon>Imparidentia</taxon>
        <taxon>Neoheterodontei</taxon>
        <taxon>Myida</taxon>
        <taxon>Myoidea</taxon>
        <taxon>Myidae</taxon>
        <taxon>Mya</taxon>
    </lineage>
</organism>
<gene>
    <name evidence="1" type="ORF">MAR_027351</name>
</gene>
<name>A0ABY7EWG8_MYAAR</name>
<dbReference type="Proteomes" id="UP001164746">
    <property type="component" value="Chromosome 8"/>
</dbReference>
<evidence type="ECO:0000313" key="2">
    <source>
        <dbReference type="Proteomes" id="UP001164746"/>
    </source>
</evidence>
<evidence type="ECO:0000313" key="1">
    <source>
        <dbReference type="EMBL" id="WAR13171.1"/>
    </source>
</evidence>
<sequence length="203" mass="23596">TFVGLPPLGVVTTDAVSPQKYVQDLRNELEAIHETARWFLKKKTEYQKRHYDITARKNRSKVVIVWVHDTSRRPGVCTKLSVKWKGPFIVTKKIDDHLTFVGLPPLGVVTTDAVSPQKYVQDLRNELEAIHETARWFLKKKTEYQKRHYDITARKNRSKVVIVWVHDTSRRPGVCTKLSVKWKGPFIVTKKIDDHLVPKSMEN</sequence>
<reference evidence="1" key="1">
    <citation type="submission" date="2022-11" db="EMBL/GenBank/DDBJ databases">
        <title>Centuries of genome instability and evolution in soft-shell clam transmissible cancer (bioRxiv).</title>
        <authorList>
            <person name="Hart S.F.M."/>
            <person name="Yonemitsu M.A."/>
            <person name="Giersch R.M."/>
            <person name="Beal B.F."/>
            <person name="Arriagada G."/>
            <person name="Davis B.W."/>
            <person name="Ostrander E.A."/>
            <person name="Goff S.P."/>
            <person name="Metzger M.J."/>
        </authorList>
    </citation>
    <scope>NUCLEOTIDE SEQUENCE</scope>
    <source>
        <strain evidence="1">MELC-2E11</strain>
        <tissue evidence="1">Siphon/mantle</tissue>
    </source>
</reference>
<accession>A0ABY7EWG8</accession>
<feature type="non-terminal residue" evidence="1">
    <location>
        <position position="203"/>
    </location>
</feature>
<feature type="non-terminal residue" evidence="1">
    <location>
        <position position="1"/>
    </location>
</feature>